<accession>A0ACC2RM52</accession>
<organism evidence="1 2">
    <name type="scientific">Entomophthora muscae</name>
    <dbReference type="NCBI Taxonomy" id="34485"/>
    <lineage>
        <taxon>Eukaryota</taxon>
        <taxon>Fungi</taxon>
        <taxon>Fungi incertae sedis</taxon>
        <taxon>Zoopagomycota</taxon>
        <taxon>Entomophthoromycotina</taxon>
        <taxon>Entomophthoromycetes</taxon>
        <taxon>Entomophthorales</taxon>
        <taxon>Entomophthoraceae</taxon>
        <taxon>Entomophthora</taxon>
    </lineage>
</organism>
<proteinExistence type="predicted"/>
<keyword evidence="2" id="KW-1185">Reference proteome</keyword>
<reference evidence="1" key="1">
    <citation type="submission" date="2022-04" db="EMBL/GenBank/DDBJ databases">
        <title>Genome of the entomopathogenic fungus Entomophthora muscae.</title>
        <authorList>
            <person name="Elya C."/>
            <person name="Lovett B.R."/>
            <person name="Lee E."/>
            <person name="Macias A.M."/>
            <person name="Hajek A.E."/>
            <person name="De Bivort B.L."/>
            <person name="Kasson M.T."/>
            <person name="De Fine Licht H.H."/>
            <person name="Stajich J.E."/>
        </authorList>
    </citation>
    <scope>NUCLEOTIDE SEQUENCE</scope>
    <source>
        <strain evidence="1">Berkeley</strain>
    </source>
</reference>
<dbReference type="Proteomes" id="UP001165960">
    <property type="component" value="Unassembled WGS sequence"/>
</dbReference>
<dbReference type="EMBL" id="QTSX02007122">
    <property type="protein sequence ID" value="KAJ9051124.1"/>
    <property type="molecule type" value="Genomic_DNA"/>
</dbReference>
<sequence>MKPFLFKSEFFLELCCLPSGSNTVPGLGPGHTLVPSQEQEYQNSLQQSFRGILGSTHGFSKLLMAAPAVMVGNANYDLVIGARFLSGHDGAGRYPGKSFSVD</sequence>
<protein>
    <submittedName>
        <fullName evidence="1">Uncharacterized protein</fullName>
    </submittedName>
</protein>
<evidence type="ECO:0000313" key="2">
    <source>
        <dbReference type="Proteomes" id="UP001165960"/>
    </source>
</evidence>
<comment type="caution">
    <text evidence="1">The sequence shown here is derived from an EMBL/GenBank/DDBJ whole genome shotgun (WGS) entry which is preliminary data.</text>
</comment>
<name>A0ACC2RM52_9FUNG</name>
<evidence type="ECO:0000313" key="1">
    <source>
        <dbReference type="EMBL" id="KAJ9051124.1"/>
    </source>
</evidence>
<gene>
    <name evidence="1" type="ORF">DSO57_1007551</name>
</gene>